<feature type="compositionally biased region" description="Polar residues" evidence="6">
    <location>
        <begin position="51"/>
        <end position="62"/>
    </location>
</feature>
<dbReference type="AlphaFoldDB" id="G0N908"/>
<evidence type="ECO:0000256" key="3">
    <source>
        <dbReference type="ARBA" id="ARBA00022771"/>
    </source>
</evidence>
<dbReference type="eggNOG" id="KOG1677">
    <property type="taxonomic scope" value="Eukaryota"/>
</dbReference>
<accession>G0N908</accession>
<keyword evidence="4 5" id="KW-0862">Zinc</keyword>
<organism evidence="9">
    <name type="scientific">Caenorhabditis brenneri</name>
    <name type="common">Nematode worm</name>
    <dbReference type="NCBI Taxonomy" id="135651"/>
    <lineage>
        <taxon>Eukaryota</taxon>
        <taxon>Metazoa</taxon>
        <taxon>Ecdysozoa</taxon>
        <taxon>Nematoda</taxon>
        <taxon>Chromadorea</taxon>
        <taxon>Rhabditida</taxon>
        <taxon>Rhabditina</taxon>
        <taxon>Rhabditomorpha</taxon>
        <taxon>Rhabditoidea</taxon>
        <taxon>Rhabditidae</taxon>
        <taxon>Peloderinae</taxon>
        <taxon>Caenorhabditis</taxon>
    </lineage>
</organism>
<reference evidence="9" key="1">
    <citation type="submission" date="2011-07" db="EMBL/GenBank/DDBJ databases">
        <authorList>
            <consortium name="Caenorhabditis brenneri Sequencing and Analysis Consortium"/>
            <person name="Wilson R.K."/>
        </authorList>
    </citation>
    <scope>NUCLEOTIDE SEQUENCE [LARGE SCALE GENOMIC DNA]</scope>
    <source>
        <strain evidence="9">PB2801</strain>
    </source>
</reference>
<dbReference type="SMART" id="SM00356">
    <property type="entry name" value="ZnF_C3H1"/>
    <property type="match status" value="2"/>
</dbReference>
<dbReference type="InterPro" id="IPR036855">
    <property type="entry name" value="Znf_CCCH_sf"/>
</dbReference>
<evidence type="ECO:0000313" key="9">
    <source>
        <dbReference type="Proteomes" id="UP000008068"/>
    </source>
</evidence>
<dbReference type="FunFam" id="4.10.1000.10:FF:000003">
    <property type="entry name" value="Zinc finger CCCH domain-containing protein"/>
    <property type="match status" value="1"/>
</dbReference>
<feature type="compositionally biased region" description="Basic and acidic residues" evidence="6">
    <location>
        <begin position="134"/>
        <end position="178"/>
    </location>
</feature>
<evidence type="ECO:0000256" key="6">
    <source>
        <dbReference type="SAM" id="MobiDB-lite"/>
    </source>
</evidence>
<dbReference type="OMA" id="CPARIQN"/>
<protein>
    <recommendedName>
        <fullName evidence="7">C3H1-type domain-containing protein</fullName>
    </recommendedName>
</protein>
<evidence type="ECO:0000256" key="5">
    <source>
        <dbReference type="PROSITE-ProRule" id="PRU00723"/>
    </source>
</evidence>
<feature type="domain" description="C3H1-type" evidence="7">
    <location>
        <begin position="203"/>
        <end position="230"/>
    </location>
</feature>
<keyword evidence="9" id="KW-1185">Reference proteome</keyword>
<evidence type="ECO:0000256" key="4">
    <source>
        <dbReference type="ARBA" id="ARBA00022833"/>
    </source>
</evidence>
<dbReference type="SUPFAM" id="SSF90229">
    <property type="entry name" value="CCCH zinc finger"/>
    <property type="match status" value="1"/>
</dbReference>
<feature type="zinc finger region" description="C3H1-type" evidence="5">
    <location>
        <begin position="97"/>
        <end position="125"/>
    </location>
</feature>
<dbReference type="GO" id="GO:0043186">
    <property type="term" value="C:P granule"/>
    <property type="evidence" value="ECO:0007669"/>
    <property type="project" value="UniProtKB-ARBA"/>
</dbReference>
<dbReference type="Proteomes" id="UP000008068">
    <property type="component" value="Unassembled WGS sequence"/>
</dbReference>
<sequence>MAAHPKPIGEQMAAFNNSDDTSFVADQSTGLLNATCPGRIQNTTEFKNRSLLNETTASSSGGKWQRPKREALKITPLAQIDEVSPPQRDNARERNSDYKTRICIAFRRDGHCPYNNKCTYAHGSNELRMPRRRPSVDYNRERRDSHENREDRDHRDHRENREPRERRDSRSRRNEDSSFSRGGSSSRYRDDNRRYGQSSSSRSSYRQICHAFERGECPYGPRCRYRHVEQMPQFNGNATMYVPSSDGPPMAFYHQQAQTYVSVYPYFVAPPHHAPNGPPPPPQFMAPCDLNQSIPFYPPQGNYYYTPMAPTPVMDQSAVVVAGPETFPEGFFAQPPPQLTL</sequence>
<evidence type="ECO:0000256" key="2">
    <source>
        <dbReference type="ARBA" id="ARBA00022737"/>
    </source>
</evidence>
<gene>
    <name evidence="8" type="ORF">CAEBREN_10094</name>
</gene>
<keyword evidence="1 5" id="KW-0479">Metal-binding</keyword>
<dbReference type="PANTHER" id="PTHR12547:SF132">
    <property type="entry name" value="PHARYNX AND INTESTINE IN EXCESS PROTEIN 1"/>
    <property type="match status" value="1"/>
</dbReference>
<dbReference type="InterPro" id="IPR045877">
    <property type="entry name" value="ZFP36-like"/>
</dbReference>
<dbReference type="PANTHER" id="PTHR12547">
    <property type="entry name" value="CCCH ZINC FINGER/TIS11-RELATED"/>
    <property type="match status" value="1"/>
</dbReference>
<dbReference type="HOGENOM" id="CLU_772173_0_0_1"/>
<evidence type="ECO:0000313" key="8">
    <source>
        <dbReference type="EMBL" id="EGT55529.1"/>
    </source>
</evidence>
<dbReference type="InterPro" id="IPR000571">
    <property type="entry name" value="Znf_CCCH"/>
</dbReference>
<dbReference type="GO" id="GO:0005829">
    <property type="term" value="C:cytosol"/>
    <property type="evidence" value="ECO:0007669"/>
    <property type="project" value="TreeGrafter"/>
</dbReference>
<dbReference type="STRING" id="135651.G0N908"/>
<dbReference type="InParanoid" id="G0N908"/>
<dbReference type="GO" id="GO:0010468">
    <property type="term" value="P:regulation of gene expression"/>
    <property type="evidence" value="ECO:0007669"/>
    <property type="project" value="UniProtKB-ARBA"/>
</dbReference>
<dbReference type="GO" id="GO:0051252">
    <property type="term" value="P:regulation of RNA metabolic process"/>
    <property type="evidence" value="ECO:0007669"/>
    <property type="project" value="UniProtKB-ARBA"/>
</dbReference>
<dbReference type="Pfam" id="PF00642">
    <property type="entry name" value="zf-CCCH"/>
    <property type="match status" value="2"/>
</dbReference>
<dbReference type="Gene3D" id="4.10.1000.10">
    <property type="entry name" value="Zinc finger, CCCH-type"/>
    <property type="match status" value="2"/>
</dbReference>
<feature type="region of interest" description="Disordered" evidence="6">
    <location>
        <begin position="129"/>
        <end position="205"/>
    </location>
</feature>
<dbReference type="OrthoDB" id="410307at2759"/>
<keyword evidence="2" id="KW-0677">Repeat</keyword>
<feature type="region of interest" description="Disordered" evidence="6">
    <location>
        <begin position="51"/>
        <end position="71"/>
    </location>
</feature>
<dbReference type="EMBL" id="GL379851">
    <property type="protein sequence ID" value="EGT55529.1"/>
    <property type="molecule type" value="Genomic_DNA"/>
</dbReference>
<feature type="domain" description="C3H1-type" evidence="7">
    <location>
        <begin position="97"/>
        <end position="125"/>
    </location>
</feature>
<dbReference type="PROSITE" id="PS50103">
    <property type="entry name" value="ZF_C3H1"/>
    <property type="match status" value="2"/>
</dbReference>
<keyword evidence="3 5" id="KW-0863">Zinc-finger</keyword>
<dbReference type="GO" id="GO:0008270">
    <property type="term" value="F:zinc ion binding"/>
    <property type="evidence" value="ECO:0007669"/>
    <property type="project" value="UniProtKB-KW"/>
</dbReference>
<evidence type="ECO:0000256" key="1">
    <source>
        <dbReference type="ARBA" id="ARBA00022723"/>
    </source>
</evidence>
<proteinExistence type="predicted"/>
<dbReference type="FunCoup" id="G0N908">
    <property type="interactions" value="1637"/>
</dbReference>
<evidence type="ECO:0000259" key="7">
    <source>
        <dbReference type="PROSITE" id="PS50103"/>
    </source>
</evidence>
<dbReference type="GO" id="GO:0003730">
    <property type="term" value="F:mRNA 3'-UTR binding"/>
    <property type="evidence" value="ECO:0007669"/>
    <property type="project" value="TreeGrafter"/>
</dbReference>
<feature type="zinc finger region" description="C3H1-type" evidence="5">
    <location>
        <begin position="203"/>
        <end position="230"/>
    </location>
</feature>
<name>G0N908_CAEBE</name>
<feature type="compositionally biased region" description="Low complexity" evidence="6">
    <location>
        <begin position="195"/>
        <end position="205"/>
    </location>
</feature>